<dbReference type="EnsemblMetazoa" id="XM_050658556.1">
    <property type="protein sequence ID" value="XP_050514513.1"/>
    <property type="gene ID" value="LOC126889869"/>
</dbReference>
<dbReference type="Proteomes" id="UP001652700">
    <property type="component" value="Unplaced"/>
</dbReference>
<reference evidence="5" key="1">
    <citation type="submission" date="2025-05" db="UniProtKB">
        <authorList>
            <consortium name="EnsemblMetazoa"/>
        </authorList>
    </citation>
    <scope>IDENTIFICATION</scope>
</reference>
<organism evidence="5 6">
    <name type="scientific">Diabrotica virgifera virgifera</name>
    <name type="common">western corn rootworm</name>
    <dbReference type="NCBI Taxonomy" id="50390"/>
    <lineage>
        <taxon>Eukaryota</taxon>
        <taxon>Metazoa</taxon>
        <taxon>Ecdysozoa</taxon>
        <taxon>Arthropoda</taxon>
        <taxon>Hexapoda</taxon>
        <taxon>Insecta</taxon>
        <taxon>Pterygota</taxon>
        <taxon>Neoptera</taxon>
        <taxon>Endopterygota</taxon>
        <taxon>Coleoptera</taxon>
        <taxon>Polyphaga</taxon>
        <taxon>Cucujiformia</taxon>
        <taxon>Chrysomeloidea</taxon>
        <taxon>Chrysomelidae</taxon>
        <taxon>Galerucinae</taxon>
        <taxon>Diabroticina</taxon>
        <taxon>Diabroticites</taxon>
        <taxon>Diabrotica</taxon>
    </lineage>
</organism>
<keyword evidence="2" id="KW-0964">Secreted</keyword>
<dbReference type="SMART" id="SM01318">
    <property type="entry name" value="SVWC"/>
    <property type="match status" value="1"/>
</dbReference>
<feature type="chain" id="PRO_5045474994" description="Single domain-containing protein" evidence="3">
    <location>
        <begin position="20"/>
        <end position="112"/>
    </location>
</feature>
<keyword evidence="3" id="KW-0732">Signal</keyword>
<name>A0ABM5KWE8_DIAVI</name>
<evidence type="ECO:0000259" key="4">
    <source>
        <dbReference type="SMART" id="SM01318"/>
    </source>
</evidence>
<dbReference type="GeneID" id="126889869"/>
<dbReference type="InterPro" id="IPR053308">
    <property type="entry name" value="Vago-like"/>
</dbReference>
<evidence type="ECO:0000256" key="2">
    <source>
        <dbReference type="ARBA" id="ARBA00022525"/>
    </source>
</evidence>
<feature type="domain" description="Single" evidence="4">
    <location>
        <begin position="36"/>
        <end position="104"/>
    </location>
</feature>
<evidence type="ECO:0000313" key="6">
    <source>
        <dbReference type="Proteomes" id="UP001652700"/>
    </source>
</evidence>
<feature type="signal peptide" evidence="3">
    <location>
        <begin position="1"/>
        <end position="19"/>
    </location>
</feature>
<keyword evidence="6" id="KW-1185">Reference proteome</keyword>
<dbReference type="RefSeq" id="XP_050514513.1">
    <property type="nucleotide sequence ID" value="XM_050658556.1"/>
</dbReference>
<accession>A0ABM5KWE8</accession>
<evidence type="ECO:0000256" key="3">
    <source>
        <dbReference type="SAM" id="SignalP"/>
    </source>
</evidence>
<dbReference type="PANTHER" id="PTHR39957">
    <property type="entry name" value="AT09846P1-RELATED"/>
    <property type="match status" value="1"/>
</dbReference>
<dbReference type="Pfam" id="PF15430">
    <property type="entry name" value="SVWC"/>
    <property type="match status" value="1"/>
</dbReference>
<sequence>MKGYLILLIVAITVINVEAWQAIILSDNGTEHLGDCYTTEDGIGSMKLGEQRQLKGECVLLRCSDDRQIIMSGCGVADTEPPCILLPRDFTKDYPECCEQDISCPPEPAAFF</sequence>
<evidence type="ECO:0000313" key="5">
    <source>
        <dbReference type="EnsemblMetazoa" id="XP_050514513.1"/>
    </source>
</evidence>
<comment type="subcellular location">
    <subcellularLocation>
        <location evidence="1">Secreted</location>
    </subcellularLocation>
</comment>
<dbReference type="InterPro" id="IPR029277">
    <property type="entry name" value="SVWC_dom"/>
</dbReference>
<protein>
    <recommendedName>
        <fullName evidence="4">Single domain-containing protein</fullName>
    </recommendedName>
</protein>
<evidence type="ECO:0000256" key="1">
    <source>
        <dbReference type="ARBA" id="ARBA00004613"/>
    </source>
</evidence>
<proteinExistence type="predicted"/>
<dbReference type="PANTHER" id="PTHR39957:SF1">
    <property type="entry name" value="AT09846P1-RELATED"/>
    <property type="match status" value="1"/>
</dbReference>